<dbReference type="EMBL" id="GL376585">
    <property type="status" value="NOT_ANNOTATED_CDS"/>
    <property type="molecule type" value="Genomic_DNA"/>
</dbReference>
<dbReference type="eggNOG" id="KOG0231">
    <property type="taxonomic scope" value="Eukaryota"/>
</dbReference>
<dbReference type="InterPro" id="IPR003409">
    <property type="entry name" value="MORN"/>
</dbReference>
<protein>
    <submittedName>
        <fullName evidence="3">Uncharacterized protein</fullName>
    </submittedName>
</protein>
<proteinExistence type="predicted"/>
<evidence type="ECO:0000256" key="1">
    <source>
        <dbReference type="ARBA" id="ARBA00022737"/>
    </source>
</evidence>
<dbReference type="VEuPathDB" id="FungiDB:PYU1_G007590"/>
<reference evidence="3" key="3">
    <citation type="submission" date="2015-02" db="UniProtKB">
        <authorList>
            <consortium name="EnsemblProtists"/>
        </authorList>
    </citation>
    <scope>IDENTIFICATION</scope>
    <source>
        <strain evidence="3">DAOM BR144</strain>
    </source>
</reference>
<dbReference type="HOGENOM" id="CLU_032017_4_0_1"/>
<accession>K3WRL2</accession>
<dbReference type="Gene3D" id="2.20.110.10">
    <property type="entry name" value="Histone H3 K4-specific methyltransferase SET7/9 N-terminal domain"/>
    <property type="match status" value="3"/>
</dbReference>
<dbReference type="Pfam" id="PF02493">
    <property type="entry name" value="MORN"/>
    <property type="match status" value="9"/>
</dbReference>
<dbReference type="Proteomes" id="UP000019132">
    <property type="component" value="Unassembled WGS sequence"/>
</dbReference>
<evidence type="ECO:0000313" key="3">
    <source>
        <dbReference type="EnsemblProtists" id="PYU1_T007606"/>
    </source>
</evidence>
<name>K3WRL2_GLOUD</name>
<dbReference type="OMA" id="YFEGVFQ"/>
<organism evidence="3 4">
    <name type="scientific">Globisporangium ultimum (strain ATCC 200006 / CBS 805.95 / DAOM BR144)</name>
    <name type="common">Pythium ultimum</name>
    <dbReference type="NCBI Taxonomy" id="431595"/>
    <lineage>
        <taxon>Eukaryota</taxon>
        <taxon>Sar</taxon>
        <taxon>Stramenopiles</taxon>
        <taxon>Oomycota</taxon>
        <taxon>Peronosporomycetes</taxon>
        <taxon>Pythiales</taxon>
        <taxon>Pythiaceae</taxon>
        <taxon>Globisporangium</taxon>
    </lineage>
</organism>
<dbReference type="SMART" id="SM00698">
    <property type="entry name" value="MORN"/>
    <property type="match status" value="9"/>
</dbReference>
<dbReference type="PANTHER" id="PTHR43215:SF14">
    <property type="entry name" value="RADIAL SPOKE HEAD 1 HOMOLOG"/>
    <property type="match status" value="1"/>
</dbReference>
<dbReference type="AlphaFoldDB" id="K3WRL2"/>
<keyword evidence="1" id="KW-0677">Repeat</keyword>
<sequence length="419" mass="46500">MILPMDEPNGKIVMHYADAKERETEESPQAQEVVFIYGGLSELEPAMATSSCVLLDATSGVLCEVLTPNAGLTSYMNHAYVATSDQKSLYVFGGIDPSTNQFLDTTSALHFWQPQPRLVGDDNDDDKDPLAIRTKEYDSGDVYVGQMEWCSNSQMNRHGHGKCTYQNGDVYDGEWRHGQRAGHGTMIYKNEGMYTGEWKDNLRHGVGIFQYHQEPSKQQQRVEVRHEGHWHMDHRCGSGTTSFADGSQLVAKWGEGGVVASGKLENYDDSNGACSYEGEISNGAPHGEGSSEHHHSGETYTGHWHLGRRSGYGVATLRDGTTYRGDWKNGKRNGTGTCDYSRTRDRYTGKWVGGVRCGRGICTYASGCVYTGDWRDDKCHGHGTYTFADSTFYEGNWTDNTFDGDGAMVFSLNEDEAQP</sequence>
<dbReference type="EnsemblProtists" id="PYU1_T007606">
    <property type="protein sequence ID" value="PYU1_T007606"/>
    <property type="gene ID" value="PYU1_G007590"/>
</dbReference>
<evidence type="ECO:0000256" key="2">
    <source>
        <dbReference type="SAM" id="MobiDB-lite"/>
    </source>
</evidence>
<feature type="region of interest" description="Disordered" evidence="2">
    <location>
        <begin position="277"/>
        <end position="300"/>
    </location>
</feature>
<dbReference type="SUPFAM" id="SSF82185">
    <property type="entry name" value="Histone H3 K4-specific methyltransferase SET7/9 N-terminal domain"/>
    <property type="match status" value="3"/>
</dbReference>
<dbReference type="PANTHER" id="PTHR43215">
    <property type="entry name" value="RADIAL SPOKE HEAD 1 HOMOLOG"/>
    <property type="match status" value="1"/>
</dbReference>
<evidence type="ECO:0000313" key="4">
    <source>
        <dbReference type="Proteomes" id="UP000019132"/>
    </source>
</evidence>
<keyword evidence="4" id="KW-1185">Reference proteome</keyword>
<dbReference type="InParanoid" id="K3WRL2"/>
<dbReference type="STRING" id="431595.K3WRL2"/>
<reference evidence="4" key="1">
    <citation type="journal article" date="2010" name="Genome Biol.">
        <title>Genome sequence of the necrotrophic plant pathogen Pythium ultimum reveals original pathogenicity mechanisms and effector repertoire.</title>
        <authorList>
            <person name="Levesque C.A."/>
            <person name="Brouwer H."/>
            <person name="Cano L."/>
            <person name="Hamilton J.P."/>
            <person name="Holt C."/>
            <person name="Huitema E."/>
            <person name="Raffaele S."/>
            <person name="Robideau G.P."/>
            <person name="Thines M."/>
            <person name="Win J."/>
            <person name="Zerillo M.M."/>
            <person name="Beakes G.W."/>
            <person name="Boore J.L."/>
            <person name="Busam D."/>
            <person name="Dumas B."/>
            <person name="Ferriera S."/>
            <person name="Fuerstenberg S.I."/>
            <person name="Gachon C.M."/>
            <person name="Gaulin E."/>
            <person name="Govers F."/>
            <person name="Grenville-Briggs L."/>
            <person name="Horner N."/>
            <person name="Hostetler J."/>
            <person name="Jiang R.H."/>
            <person name="Johnson J."/>
            <person name="Krajaejun T."/>
            <person name="Lin H."/>
            <person name="Meijer H.J."/>
            <person name="Moore B."/>
            <person name="Morris P."/>
            <person name="Phuntmart V."/>
            <person name="Puiu D."/>
            <person name="Shetty J."/>
            <person name="Stajich J.E."/>
            <person name="Tripathy S."/>
            <person name="Wawra S."/>
            <person name="van West P."/>
            <person name="Whitty B.R."/>
            <person name="Coutinho P.M."/>
            <person name="Henrissat B."/>
            <person name="Martin F."/>
            <person name="Thomas P.D."/>
            <person name="Tyler B.M."/>
            <person name="De Vries R.P."/>
            <person name="Kamoun S."/>
            <person name="Yandell M."/>
            <person name="Tisserat N."/>
            <person name="Buell C.R."/>
        </authorList>
    </citation>
    <scope>NUCLEOTIDE SEQUENCE</scope>
    <source>
        <strain evidence="4">DAOM:BR144</strain>
    </source>
</reference>
<reference evidence="4" key="2">
    <citation type="submission" date="2010-04" db="EMBL/GenBank/DDBJ databases">
        <authorList>
            <person name="Buell R."/>
            <person name="Hamilton J."/>
            <person name="Hostetler J."/>
        </authorList>
    </citation>
    <scope>NUCLEOTIDE SEQUENCE [LARGE SCALE GENOMIC DNA]</scope>
    <source>
        <strain evidence="4">DAOM:BR144</strain>
    </source>
</reference>